<proteinExistence type="predicted"/>
<dbReference type="Proteomes" id="UP000183700">
    <property type="component" value="Unassembled WGS sequence"/>
</dbReference>
<evidence type="ECO:0000259" key="3">
    <source>
        <dbReference type="PROSITE" id="PS50943"/>
    </source>
</evidence>
<feature type="transmembrane region" description="Helical" evidence="2">
    <location>
        <begin position="162"/>
        <end position="186"/>
    </location>
</feature>
<dbReference type="AlphaFoldDB" id="A0A1L8SV37"/>
<comment type="caution">
    <text evidence="4">The sequence shown here is derived from an EMBL/GenBank/DDBJ whole genome shotgun (WGS) entry which is preliminary data.</text>
</comment>
<gene>
    <name evidence="4" type="ORF">RV00_GL001990</name>
</gene>
<feature type="transmembrane region" description="Helical" evidence="2">
    <location>
        <begin position="106"/>
        <end position="123"/>
    </location>
</feature>
<evidence type="ECO:0000313" key="4">
    <source>
        <dbReference type="EMBL" id="OJG35846.1"/>
    </source>
</evidence>
<protein>
    <recommendedName>
        <fullName evidence="3">HTH cro/C1-type domain-containing protein</fullName>
    </recommendedName>
</protein>
<evidence type="ECO:0000313" key="5">
    <source>
        <dbReference type="Proteomes" id="UP000183700"/>
    </source>
</evidence>
<dbReference type="SUPFAM" id="SSF47413">
    <property type="entry name" value="lambda repressor-like DNA-binding domains"/>
    <property type="match status" value="1"/>
</dbReference>
<dbReference type="SMART" id="SM00530">
    <property type="entry name" value="HTH_XRE"/>
    <property type="match status" value="1"/>
</dbReference>
<dbReference type="OrthoDB" id="4427456at2"/>
<keyword evidence="5" id="KW-1185">Reference proteome</keyword>
<dbReference type="STRING" id="319970.RV00_GL001990"/>
<name>A0A1L8SV37_9ENTE</name>
<dbReference type="Gene3D" id="1.10.260.40">
    <property type="entry name" value="lambda repressor-like DNA-binding domains"/>
    <property type="match status" value="1"/>
</dbReference>
<evidence type="ECO:0000256" key="2">
    <source>
        <dbReference type="SAM" id="Phobius"/>
    </source>
</evidence>
<dbReference type="InterPro" id="IPR001387">
    <property type="entry name" value="Cro/C1-type_HTH"/>
</dbReference>
<sequence length="190" mass="21810">MNLSKQIKRLREAAGFSQEELAEKIYVSRQTISNWENERSYPDIHNLLLLSVLFDVTLDELVKGDVETMKKLIGNDEMNKYSWIMVGTIGAAAVAFGPAWKILGNKGLWIPFILWLICMWAAFKIEKIKKDNDVKTYKEIVAYMEGEDVSKIRKERSFKKDILIKTLTVSLFTIVVVAIVLLSLWFSGML</sequence>
<evidence type="ECO:0000256" key="1">
    <source>
        <dbReference type="ARBA" id="ARBA00023125"/>
    </source>
</evidence>
<dbReference type="InterPro" id="IPR010982">
    <property type="entry name" value="Lambda_DNA-bd_dom_sf"/>
</dbReference>
<dbReference type="PANTHER" id="PTHR46558">
    <property type="entry name" value="TRACRIPTIONAL REGULATORY PROTEIN-RELATED-RELATED"/>
    <property type="match status" value="1"/>
</dbReference>
<organism evidence="4 5">
    <name type="scientific">Enterococcus devriesei</name>
    <dbReference type="NCBI Taxonomy" id="319970"/>
    <lineage>
        <taxon>Bacteria</taxon>
        <taxon>Bacillati</taxon>
        <taxon>Bacillota</taxon>
        <taxon>Bacilli</taxon>
        <taxon>Lactobacillales</taxon>
        <taxon>Enterococcaceae</taxon>
        <taxon>Enterococcus</taxon>
    </lineage>
</organism>
<keyword evidence="2" id="KW-1133">Transmembrane helix</keyword>
<dbReference type="PANTHER" id="PTHR46558:SF15">
    <property type="entry name" value="HELIX-TURN-HELIX DOMAIN PROTEIN"/>
    <property type="match status" value="1"/>
</dbReference>
<feature type="domain" description="HTH cro/C1-type" evidence="3">
    <location>
        <begin position="7"/>
        <end position="61"/>
    </location>
</feature>
<keyword evidence="1" id="KW-0238">DNA-binding</keyword>
<reference evidence="4 5" key="1">
    <citation type="submission" date="2014-12" db="EMBL/GenBank/DDBJ databases">
        <title>Draft genome sequences of 29 type strains of Enterococci.</title>
        <authorList>
            <person name="Zhong Z."/>
            <person name="Sun Z."/>
            <person name="Liu W."/>
            <person name="Zhang W."/>
            <person name="Zhang H."/>
        </authorList>
    </citation>
    <scope>NUCLEOTIDE SEQUENCE [LARGE SCALE GENOMIC DNA]</scope>
    <source>
        <strain evidence="4 5">DSM 22802</strain>
    </source>
</reference>
<dbReference type="EMBL" id="JXKM01000004">
    <property type="protein sequence ID" value="OJG35846.1"/>
    <property type="molecule type" value="Genomic_DNA"/>
</dbReference>
<keyword evidence="2" id="KW-0812">Transmembrane</keyword>
<dbReference type="CDD" id="cd00093">
    <property type="entry name" value="HTH_XRE"/>
    <property type="match status" value="1"/>
</dbReference>
<dbReference type="Pfam" id="PF01381">
    <property type="entry name" value="HTH_3"/>
    <property type="match status" value="1"/>
</dbReference>
<accession>A0A1L8SV37</accession>
<dbReference type="PROSITE" id="PS50943">
    <property type="entry name" value="HTH_CROC1"/>
    <property type="match status" value="1"/>
</dbReference>
<dbReference type="GO" id="GO:0003677">
    <property type="term" value="F:DNA binding"/>
    <property type="evidence" value="ECO:0007669"/>
    <property type="project" value="UniProtKB-KW"/>
</dbReference>
<keyword evidence="2" id="KW-0472">Membrane</keyword>
<dbReference type="RefSeq" id="WP_071861831.1">
    <property type="nucleotide sequence ID" value="NZ_JBHLVS010000013.1"/>
</dbReference>
<feature type="transmembrane region" description="Helical" evidence="2">
    <location>
        <begin position="81"/>
        <end position="100"/>
    </location>
</feature>